<feature type="domain" description="WWE" evidence="1">
    <location>
        <begin position="1"/>
        <end position="79"/>
    </location>
</feature>
<proteinExistence type="predicted"/>
<comment type="caution">
    <text evidence="2">The sequence shown here is derived from an EMBL/GenBank/DDBJ whole genome shotgun (WGS) entry which is preliminary data.</text>
</comment>
<dbReference type="Pfam" id="PF02825">
    <property type="entry name" value="WWE"/>
    <property type="match status" value="1"/>
</dbReference>
<evidence type="ECO:0000259" key="1">
    <source>
        <dbReference type="PROSITE" id="PS50918"/>
    </source>
</evidence>
<gene>
    <name evidence="2" type="ORF">OXD698_LOCUS33582</name>
</gene>
<evidence type="ECO:0000313" key="2">
    <source>
        <dbReference type="EMBL" id="CAF4068635.1"/>
    </source>
</evidence>
<dbReference type="InterPro" id="IPR037197">
    <property type="entry name" value="WWE_dom_sf"/>
</dbReference>
<dbReference type="SUPFAM" id="SSF117839">
    <property type="entry name" value="WWE domain"/>
    <property type="match status" value="1"/>
</dbReference>
<sequence length="154" mass="17573">MASGVPNTCVRWMWKANSDPFSDSEPATWELYSDVENIIIEDAFQAGQSHAVLDTYSINFKRGIQILNYDGKKQRPIKREIINRADQPPRKERFTFTPIDPDRPFAGLYETGGIAKISCRPVPCTAFTRIIPYRTVPPDNFSIPYRTVPLPPRV</sequence>
<dbReference type="Proteomes" id="UP000663844">
    <property type="component" value="Unassembled WGS sequence"/>
</dbReference>
<protein>
    <recommendedName>
        <fullName evidence="1">WWE domain-containing protein</fullName>
    </recommendedName>
</protein>
<reference evidence="2" key="1">
    <citation type="submission" date="2021-02" db="EMBL/GenBank/DDBJ databases">
        <authorList>
            <person name="Nowell W R."/>
        </authorList>
    </citation>
    <scope>NUCLEOTIDE SEQUENCE</scope>
</reference>
<evidence type="ECO:0000313" key="3">
    <source>
        <dbReference type="Proteomes" id="UP000663844"/>
    </source>
</evidence>
<dbReference type="AlphaFoldDB" id="A0A819SUL7"/>
<dbReference type="EMBL" id="CAJOAZ010004633">
    <property type="protein sequence ID" value="CAF4068635.1"/>
    <property type="molecule type" value="Genomic_DNA"/>
</dbReference>
<dbReference type="InterPro" id="IPR004170">
    <property type="entry name" value="WWE_dom"/>
</dbReference>
<name>A0A819SUL7_9BILA</name>
<dbReference type="PROSITE" id="PS50918">
    <property type="entry name" value="WWE"/>
    <property type="match status" value="1"/>
</dbReference>
<organism evidence="2 3">
    <name type="scientific">Adineta steineri</name>
    <dbReference type="NCBI Taxonomy" id="433720"/>
    <lineage>
        <taxon>Eukaryota</taxon>
        <taxon>Metazoa</taxon>
        <taxon>Spiralia</taxon>
        <taxon>Gnathifera</taxon>
        <taxon>Rotifera</taxon>
        <taxon>Eurotatoria</taxon>
        <taxon>Bdelloidea</taxon>
        <taxon>Adinetida</taxon>
        <taxon>Adinetidae</taxon>
        <taxon>Adineta</taxon>
    </lineage>
</organism>
<accession>A0A819SUL7</accession>
<dbReference type="Gene3D" id="3.30.720.50">
    <property type="match status" value="1"/>
</dbReference>